<evidence type="ECO:0000313" key="2">
    <source>
        <dbReference type="Proteomes" id="UP000192486"/>
    </source>
</evidence>
<dbReference type="Proteomes" id="UP000192486">
    <property type="component" value="Chromosome"/>
</dbReference>
<keyword evidence="2" id="KW-1185">Reference proteome</keyword>
<evidence type="ECO:0000313" key="1">
    <source>
        <dbReference type="EMBL" id="ARF14556.1"/>
    </source>
</evidence>
<name>A0ABN4YRW7_SPOUR</name>
<dbReference type="EMBL" id="CP015108">
    <property type="protein sequence ID" value="ARF14556.1"/>
    <property type="molecule type" value="Genomic_DNA"/>
</dbReference>
<dbReference type="RefSeq" id="WP_029053230.1">
    <property type="nucleotide sequence ID" value="NZ_CP015108.1"/>
</dbReference>
<sequence>MIKKLLFLLVLTALFLAFIPQLAKPSSTLKAVFRLTEQPAVIVKGTQGSALTINISFGDKEVEELLEKLSQPYPLLFIDSDWASRFPHITEQIKQRSLPVALLGTEGQHYENDPNLLSEQLQTFEELFSKRPLWFRTTDEEFPLALLQKLSEAEINALGSTVQWSGGALPKASKGEIIAVPYARNEHVATAEIQRLIASRTFQSVEDLLFRSTVKTKKIPQ</sequence>
<organism evidence="1 2">
    <name type="scientific">Sporosarcina ureae</name>
    <dbReference type="NCBI Taxonomy" id="1571"/>
    <lineage>
        <taxon>Bacteria</taxon>
        <taxon>Bacillati</taxon>
        <taxon>Bacillota</taxon>
        <taxon>Bacilli</taxon>
        <taxon>Bacillales</taxon>
        <taxon>Caryophanaceae</taxon>
        <taxon>Sporosarcina</taxon>
    </lineage>
</organism>
<reference evidence="1 2" key="1">
    <citation type="submission" date="2016-04" db="EMBL/GenBank/DDBJ databases">
        <title>Comparative Genomics and Epigenetics of Sporosarcina ureae.</title>
        <authorList>
            <person name="Oliver A.S."/>
            <person name="Cooper K.K."/>
        </authorList>
    </citation>
    <scope>NUCLEOTIDE SEQUENCE [LARGE SCALE GENOMIC DNA]</scope>
    <source>
        <strain evidence="1 2">S204</strain>
    </source>
</reference>
<evidence type="ECO:0008006" key="3">
    <source>
        <dbReference type="Google" id="ProtNLM"/>
    </source>
</evidence>
<gene>
    <name evidence="1" type="ORF">SporoS204_10585</name>
</gene>
<proteinExistence type="predicted"/>
<accession>A0ABN4YRW7</accession>
<protein>
    <recommendedName>
        <fullName evidence="3">NodB homology domain-containing protein</fullName>
    </recommendedName>
</protein>